<reference evidence="1" key="1">
    <citation type="journal article" date="2014" name="Front. Microbiol.">
        <title>High frequency of phylogenetically diverse reductive dehalogenase-homologous genes in deep subseafloor sedimentary metagenomes.</title>
        <authorList>
            <person name="Kawai M."/>
            <person name="Futagami T."/>
            <person name="Toyoda A."/>
            <person name="Takaki Y."/>
            <person name="Nishi S."/>
            <person name="Hori S."/>
            <person name="Arai W."/>
            <person name="Tsubouchi T."/>
            <person name="Morono Y."/>
            <person name="Uchiyama I."/>
            <person name="Ito T."/>
            <person name="Fujiyama A."/>
            <person name="Inagaki F."/>
            <person name="Takami H."/>
        </authorList>
    </citation>
    <scope>NUCLEOTIDE SEQUENCE</scope>
    <source>
        <strain evidence="1">Expedition CK06-06</strain>
    </source>
</reference>
<comment type="caution">
    <text evidence="1">The sequence shown here is derived from an EMBL/GenBank/DDBJ whole genome shotgun (WGS) entry which is preliminary data.</text>
</comment>
<name>X1FRB7_9ZZZZ</name>
<accession>X1FRB7</accession>
<sequence length="271" mass="31473">MRNGDIKMDIKEIIHELSLKRPAFHSEKDFQLALAWQIREYYEQQKHDDLEIYLERRFDFENGNQAHVDISFSVDDMLFPFELKHKTMNHGARPLGRYLFLQDIERLENITKIHNCIGLNYVSFGSGQGYDLLNITVEDGTGFRKINTFNPVELKWRTRNSRDWLIPSNIKRQMTSSFRESIKKLYAVDNLPVGAYKVSKKGDLEFIPNTGFGMYTTFGRGNDGITKLDKFNEQLNELAGIWEKCNVGSVFPLHELVPNSNAKTLQESLIN</sequence>
<dbReference type="AlphaFoldDB" id="X1FRB7"/>
<gene>
    <name evidence="1" type="ORF">S03H2_15674</name>
</gene>
<organism evidence="1">
    <name type="scientific">marine sediment metagenome</name>
    <dbReference type="NCBI Taxonomy" id="412755"/>
    <lineage>
        <taxon>unclassified sequences</taxon>
        <taxon>metagenomes</taxon>
        <taxon>ecological metagenomes</taxon>
    </lineage>
</organism>
<protein>
    <submittedName>
        <fullName evidence="1">Uncharacterized protein</fullName>
    </submittedName>
</protein>
<dbReference type="EMBL" id="BARU01007977">
    <property type="protein sequence ID" value="GAH35070.1"/>
    <property type="molecule type" value="Genomic_DNA"/>
</dbReference>
<proteinExistence type="predicted"/>
<feature type="non-terminal residue" evidence="1">
    <location>
        <position position="271"/>
    </location>
</feature>
<evidence type="ECO:0000313" key="1">
    <source>
        <dbReference type="EMBL" id="GAH35070.1"/>
    </source>
</evidence>